<name>B6IFB9_CAEBR</name>
<dbReference type="InParanoid" id="B6IFB9"/>
<reference evidence="1 2" key="1">
    <citation type="journal article" date="2003" name="PLoS Biol.">
        <title>The genome sequence of Caenorhabditis briggsae: a platform for comparative genomics.</title>
        <authorList>
            <person name="Stein L.D."/>
            <person name="Bao Z."/>
            <person name="Blasiar D."/>
            <person name="Blumenthal T."/>
            <person name="Brent M.R."/>
            <person name="Chen N."/>
            <person name="Chinwalla A."/>
            <person name="Clarke L."/>
            <person name="Clee C."/>
            <person name="Coghlan A."/>
            <person name="Coulson A."/>
            <person name="D'Eustachio P."/>
            <person name="Fitch D.H."/>
            <person name="Fulton L.A."/>
            <person name="Fulton R.E."/>
            <person name="Griffiths-Jones S."/>
            <person name="Harris T.W."/>
            <person name="Hillier L.W."/>
            <person name="Kamath R."/>
            <person name="Kuwabara P.E."/>
            <person name="Mardis E.R."/>
            <person name="Marra M.A."/>
            <person name="Miner T.L."/>
            <person name="Minx P."/>
            <person name="Mullikin J.C."/>
            <person name="Plumb R.W."/>
            <person name="Rogers J."/>
            <person name="Schein J.E."/>
            <person name="Sohrmann M."/>
            <person name="Spieth J."/>
            <person name="Stajich J.E."/>
            <person name="Wei C."/>
            <person name="Willey D."/>
            <person name="Wilson R.K."/>
            <person name="Durbin R."/>
            <person name="Waterston R.H."/>
        </authorList>
    </citation>
    <scope>NUCLEOTIDE SEQUENCE [LARGE SCALE GENOMIC DNA]</scope>
    <source>
        <strain evidence="1 2">AF16</strain>
    </source>
</reference>
<evidence type="ECO:0000313" key="3">
    <source>
        <dbReference type="WormBase" id="CBG25635"/>
    </source>
</evidence>
<dbReference type="HOGENOM" id="CLU_2485333_0_0_1"/>
<reference evidence="1 2" key="2">
    <citation type="journal article" date="2011" name="PLoS Genet.">
        <title>Caenorhabditis briggsae recombinant inbred line genotypes reveal inter-strain incompatibility and the evolution of recombination.</title>
        <authorList>
            <person name="Ross J.A."/>
            <person name="Koboldt D.C."/>
            <person name="Staisch J.E."/>
            <person name="Chamberlin H.M."/>
            <person name="Gupta B.P."/>
            <person name="Miller R.D."/>
            <person name="Baird S.E."/>
            <person name="Haag E.S."/>
        </authorList>
    </citation>
    <scope>NUCLEOTIDE SEQUENCE [LARGE SCALE GENOMIC DNA]</scope>
    <source>
        <strain evidence="1 2">AF16</strain>
    </source>
</reference>
<dbReference type="WormBase" id="CBG25635">
    <property type="protein sequence ID" value="CBP48738"/>
    <property type="gene ID" value="WBGene00087049"/>
</dbReference>
<dbReference type="AlphaFoldDB" id="B6IFB9"/>
<dbReference type="RefSeq" id="XP_045098170.1">
    <property type="nucleotide sequence ID" value="XM_045242549.1"/>
</dbReference>
<dbReference type="EMBL" id="HE601438">
    <property type="protein sequence ID" value="CAR98599.1"/>
    <property type="molecule type" value="Genomic_DNA"/>
</dbReference>
<gene>
    <name evidence="1 3" type="ORF">CBG25635</name>
    <name evidence="1" type="ORF">CBG_25635</name>
</gene>
<evidence type="ECO:0000313" key="1">
    <source>
        <dbReference type="EMBL" id="CAR98599.1"/>
    </source>
</evidence>
<dbReference type="GeneID" id="68917118"/>
<dbReference type="KEGG" id="cbr:CBG_25635"/>
<dbReference type="Proteomes" id="UP000008549">
    <property type="component" value="Unassembled WGS sequence"/>
</dbReference>
<organism evidence="1 2">
    <name type="scientific">Caenorhabditis briggsae</name>
    <dbReference type="NCBI Taxonomy" id="6238"/>
    <lineage>
        <taxon>Eukaryota</taxon>
        <taxon>Metazoa</taxon>
        <taxon>Ecdysozoa</taxon>
        <taxon>Nematoda</taxon>
        <taxon>Chromadorea</taxon>
        <taxon>Rhabditida</taxon>
        <taxon>Rhabditina</taxon>
        <taxon>Rhabditomorpha</taxon>
        <taxon>Rhabditoidea</taxon>
        <taxon>Rhabditidae</taxon>
        <taxon>Peloderinae</taxon>
        <taxon>Caenorhabditis</taxon>
    </lineage>
</organism>
<accession>B6IFB9</accession>
<protein>
    <submittedName>
        <fullName evidence="1">Protein CBG25635</fullName>
    </submittedName>
</protein>
<sequence>MSTWPMEQSNRRRTALMTVFGWTDGYTNVSAALDQSHASLSGVNQGTGTPENCLSASRIYGTSQTINDVPCDDTRSQWGVVCGYQLI</sequence>
<dbReference type="CTD" id="68917118"/>
<keyword evidence="2" id="KW-1185">Reference proteome</keyword>
<evidence type="ECO:0000313" key="2">
    <source>
        <dbReference type="Proteomes" id="UP000008549"/>
    </source>
</evidence>
<proteinExistence type="predicted"/>